<accession>A0AAV4TKW8</accession>
<proteinExistence type="predicted"/>
<dbReference type="EMBL" id="BPLR01011478">
    <property type="protein sequence ID" value="GIY46765.1"/>
    <property type="molecule type" value="Genomic_DNA"/>
</dbReference>
<keyword evidence="2" id="KW-1185">Reference proteome</keyword>
<dbReference type="Proteomes" id="UP001054945">
    <property type="component" value="Unassembled WGS sequence"/>
</dbReference>
<comment type="caution">
    <text evidence="1">The sequence shown here is derived from an EMBL/GenBank/DDBJ whole genome shotgun (WGS) entry which is preliminary data.</text>
</comment>
<sequence>MLDDSGRNPQVVKKQQQNSRLVKEYRTKFATCLLRSSHRISLVASTLRFPSHASVYNVTVTSRCHWQRLHAF</sequence>
<reference evidence="1 2" key="1">
    <citation type="submission" date="2021-06" db="EMBL/GenBank/DDBJ databases">
        <title>Caerostris extrusa draft genome.</title>
        <authorList>
            <person name="Kono N."/>
            <person name="Arakawa K."/>
        </authorList>
    </citation>
    <scope>NUCLEOTIDE SEQUENCE [LARGE SCALE GENOMIC DNA]</scope>
</reference>
<gene>
    <name evidence="1" type="ORF">CEXT_185141</name>
</gene>
<protein>
    <submittedName>
        <fullName evidence="1">Uncharacterized protein</fullName>
    </submittedName>
</protein>
<evidence type="ECO:0000313" key="1">
    <source>
        <dbReference type="EMBL" id="GIY46765.1"/>
    </source>
</evidence>
<evidence type="ECO:0000313" key="2">
    <source>
        <dbReference type="Proteomes" id="UP001054945"/>
    </source>
</evidence>
<organism evidence="1 2">
    <name type="scientific">Caerostris extrusa</name>
    <name type="common">Bark spider</name>
    <name type="synonym">Caerostris bankana</name>
    <dbReference type="NCBI Taxonomy" id="172846"/>
    <lineage>
        <taxon>Eukaryota</taxon>
        <taxon>Metazoa</taxon>
        <taxon>Ecdysozoa</taxon>
        <taxon>Arthropoda</taxon>
        <taxon>Chelicerata</taxon>
        <taxon>Arachnida</taxon>
        <taxon>Araneae</taxon>
        <taxon>Araneomorphae</taxon>
        <taxon>Entelegynae</taxon>
        <taxon>Araneoidea</taxon>
        <taxon>Araneidae</taxon>
        <taxon>Caerostris</taxon>
    </lineage>
</organism>
<name>A0AAV4TKW8_CAEEX</name>
<dbReference type="AlphaFoldDB" id="A0AAV4TKW8"/>